<dbReference type="SUPFAM" id="SSF69304">
    <property type="entry name" value="Tricorn protease N-terminal domain"/>
    <property type="match status" value="1"/>
</dbReference>
<sequence>MSDVPSKIINIIFSYLPVKSLLRFRCVSKSCRALIDSPCFIKSHLNQSLVSNSHQTLIFTLTEYDQIRSTNFDSLDEPTLLTPPAYRYRVSCSCNGLLCLYNGKLLYNPSTREEKTLPYPGISCDADDHYGFGYDCVNDDYKVVRIVESDDEYSMHSVFVVYSLKSNSWGRIKDFPYFIGTKGSLNVCVNGALHWSVTLKSEIEDFVRLDLPEFIYESKIVSFNLATEKFGLIPLPKFRDRYFSVIVAELGGRLSVHCSYDLSHIDIWVMSCYGVKESWSKLLTVSQPADISRFVDVQAIAYSLDGKRVLLKKEDGQIYWYDLELKQVKPITIPGVPNICGPHLCVGSLVKLSGAAETDVSRDETTENTSRFDQMCQRSFYESGKKSRRRVLLKQEDGNICWYDLERKRVKRITIPGLPNISSTHLSVGSLVKFSGAAKTDVSRDKTRKKSHKNIQIN</sequence>
<dbReference type="Proteomes" id="UP001237642">
    <property type="component" value="Unassembled WGS sequence"/>
</dbReference>
<reference evidence="2" key="2">
    <citation type="submission" date="2023-05" db="EMBL/GenBank/DDBJ databases">
        <authorList>
            <person name="Schelkunov M.I."/>
        </authorList>
    </citation>
    <scope>NUCLEOTIDE SEQUENCE</scope>
    <source>
        <strain evidence="2">Hsosn_3</strain>
        <tissue evidence="2">Leaf</tissue>
    </source>
</reference>
<evidence type="ECO:0000313" key="3">
    <source>
        <dbReference type="Proteomes" id="UP001237642"/>
    </source>
</evidence>
<name>A0AAD8I292_9APIA</name>
<dbReference type="InterPro" id="IPR036047">
    <property type="entry name" value="F-box-like_dom_sf"/>
</dbReference>
<dbReference type="AlphaFoldDB" id="A0AAD8I292"/>
<dbReference type="InterPro" id="IPR001810">
    <property type="entry name" value="F-box_dom"/>
</dbReference>
<keyword evidence="3" id="KW-1185">Reference proteome</keyword>
<accession>A0AAD8I292</accession>
<dbReference type="PROSITE" id="PS50181">
    <property type="entry name" value="FBOX"/>
    <property type="match status" value="1"/>
</dbReference>
<dbReference type="SMART" id="SM00256">
    <property type="entry name" value="FBOX"/>
    <property type="match status" value="1"/>
</dbReference>
<dbReference type="InterPro" id="IPR017451">
    <property type="entry name" value="F-box-assoc_interact_dom"/>
</dbReference>
<evidence type="ECO:0000259" key="1">
    <source>
        <dbReference type="PROSITE" id="PS50181"/>
    </source>
</evidence>
<evidence type="ECO:0000313" key="2">
    <source>
        <dbReference type="EMBL" id="KAK1377216.1"/>
    </source>
</evidence>
<dbReference type="InterPro" id="IPR006527">
    <property type="entry name" value="F-box-assoc_dom_typ1"/>
</dbReference>
<dbReference type="PANTHER" id="PTHR31672">
    <property type="entry name" value="BNACNNG10540D PROTEIN"/>
    <property type="match status" value="1"/>
</dbReference>
<dbReference type="Pfam" id="PF00646">
    <property type="entry name" value="F-box"/>
    <property type="match status" value="1"/>
</dbReference>
<feature type="domain" description="F-box" evidence="1">
    <location>
        <begin position="1"/>
        <end position="49"/>
    </location>
</feature>
<dbReference type="Gene3D" id="1.20.1280.50">
    <property type="match status" value="1"/>
</dbReference>
<dbReference type="SUPFAM" id="SSF82171">
    <property type="entry name" value="DPP6 N-terminal domain-like"/>
    <property type="match status" value="1"/>
</dbReference>
<reference evidence="2" key="1">
    <citation type="submission" date="2023-02" db="EMBL/GenBank/DDBJ databases">
        <title>Genome of toxic invasive species Heracleum sosnowskyi carries increased number of genes despite the absence of recent whole-genome duplications.</title>
        <authorList>
            <person name="Schelkunov M."/>
            <person name="Shtratnikova V."/>
            <person name="Makarenko M."/>
            <person name="Klepikova A."/>
            <person name="Omelchenko D."/>
            <person name="Novikova G."/>
            <person name="Obukhova E."/>
            <person name="Bogdanov V."/>
            <person name="Penin A."/>
            <person name="Logacheva M."/>
        </authorList>
    </citation>
    <scope>NUCLEOTIDE SEQUENCE</scope>
    <source>
        <strain evidence="2">Hsosn_3</strain>
        <tissue evidence="2">Leaf</tissue>
    </source>
</reference>
<dbReference type="PANTHER" id="PTHR31672:SF13">
    <property type="entry name" value="F-BOX PROTEIN CPR30-LIKE"/>
    <property type="match status" value="1"/>
</dbReference>
<organism evidence="2 3">
    <name type="scientific">Heracleum sosnowskyi</name>
    <dbReference type="NCBI Taxonomy" id="360622"/>
    <lineage>
        <taxon>Eukaryota</taxon>
        <taxon>Viridiplantae</taxon>
        <taxon>Streptophyta</taxon>
        <taxon>Embryophyta</taxon>
        <taxon>Tracheophyta</taxon>
        <taxon>Spermatophyta</taxon>
        <taxon>Magnoliopsida</taxon>
        <taxon>eudicotyledons</taxon>
        <taxon>Gunneridae</taxon>
        <taxon>Pentapetalae</taxon>
        <taxon>asterids</taxon>
        <taxon>campanulids</taxon>
        <taxon>Apiales</taxon>
        <taxon>Apiaceae</taxon>
        <taxon>Apioideae</taxon>
        <taxon>apioid superclade</taxon>
        <taxon>Tordylieae</taxon>
        <taxon>Tordyliinae</taxon>
        <taxon>Heracleum</taxon>
    </lineage>
</organism>
<dbReference type="EMBL" id="JAUIZM010000007">
    <property type="protein sequence ID" value="KAK1377216.1"/>
    <property type="molecule type" value="Genomic_DNA"/>
</dbReference>
<dbReference type="InterPro" id="IPR050796">
    <property type="entry name" value="SCF_F-box_component"/>
</dbReference>
<dbReference type="NCBIfam" id="TIGR01640">
    <property type="entry name" value="F_box_assoc_1"/>
    <property type="match status" value="1"/>
</dbReference>
<gene>
    <name evidence="2" type="ORF">POM88_033409</name>
</gene>
<protein>
    <submittedName>
        <fullName evidence="2">F-box protein CPR30</fullName>
    </submittedName>
</protein>
<dbReference type="Pfam" id="PF07734">
    <property type="entry name" value="FBA_1"/>
    <property type="match status" value="1"/>
</dbReference>
<comment type="caution">
    <text evidence="2">The sequence shown here is derived from an EMBL/GenBank/DDBJ whole genome shotgun (WGS) entry which is preliminary data.</text>
</comment>
<proteinExistence type="predicted"/>
<dbReference type="SUPFAM" id="SSF81383">
    <property type="entry name" value="F-box domain"/>
    <property type="match status" value="1"/>
</dbReference>